<dbReference type="Proteomes" id="UP000050525">
    <property type="component" value="Unassembled WGS sequence"/>
</dbReference>
<sequence>MSQFQSGGEDLEVFDAYSEETLKVFQPINNDTKTVSSCLHYCETGAAGRKKNEVQANVFVLKSCSALLVPEAILGITGKRDQAHLKLPRSLAL</sequence>
<reference evidence="1 2" key="1">
    <citation type="journal article" date="2012" name="Genome Biol.">
        <title>Sequencing three crocodilian genomes to illuminate the evolution of archosaurs and amniotes.</title>
        <authorList>
            <person name="St John J.A."/>
            <person name="Braun E.L."/>
            <person name="Isberg S.R."/>
            <person name="Miles L.G."/>
            <person name="Chong A.Y."/>
            <person name="Gongora J."/>
            <person name="Dalzell P."/>
            <person name="Moran C."/>
            <person name="Bed'hom B."/>
            <person name="Abzhanov A."/>
            <person name="Burgess S.C."/>
            <person name="Cooksey A.M."/>
            <person name="Castoe T.A."/>
            <person name="Crawford N.G."/>
            <person name="Densmore L.D."/>
            <person name="Drew J.C."/>
            <person name="Edwards S.V."/>
            <person name="Faircloth B.C."/>
            <person name="Fujita M.K."/>
            <person name="Greenwold M.J."/>
            <person name="Hoffmann F.G."/>
            <person name="Howard J.M."/>
            <person name="Iguchi T."/>
            <person name="Janes D.E."/>
            <person name="Khan S.Y."/>
            <person name="Kohno S."/>
            <person name="de Koning A.J."/>
            <person name="Lance S.L."/>
            <person name="McCarthy F.M."/>
            <person name="McCormack J.E."/>
            <person name="Merchant M.E."/>
            <person name="Peterson D.G."/>
            <person name="Pollock D.D."/>
            <person name="Pourmand N."/>
            <person name="Raney B.J."/>
            <person name="Roessler K.A."/>
            <person name="Sanford J.R."/>
            <person name="Sawyer R.H."/>
            <person name="Schmidt C.J."/>
            <person name="Triplett E.W."/>
            <person name="Tuberville T.D."/>
            <person name="Venegas-Anaya M."/>
            <person name="Howard J.T."/>
            <person name="Jarvis E.D."/>
            <person name="Guillette L.J.Jr."/>
            <person name="Glenn T.C."/>
            <person name="Green R.E."/>
            <person name="Ray D.A."/>
        </authorList>
    </citation>
    <scope>NUCLEOTIDE SEQUENCE [LARGE SCALE GENOMIC DNA]</scope>
    <source>
        <strain evidence="1">KSC_2009_1</strain>
    </source>
</reference>
<proteinExistence type="predicted"/>
<organism evidence="1 2">
    <name type="scientific">Alligator mississippiensis</name>
    <name type="common">American alligator</name>
    <dbReference type="NCBI Taxonomy" id="8496"/>
    <lineage>
        <taxon>Eukaryota</taxon>
        <taxon>Metazoa</taxon>
        <taxon>Chordata</taxon>
        <taxon>Craniata</taxon>
        <taxon>Vertebrata</taxon>
        <taxon>Euteleostomi</taxon>
        <taxon>Archelosauria</taxon>
        <taxon>Archosauria</taxon>
        <taxon>Crocodylia</taxon>
        <taxon>Alligatoridae</taxon>
        <taxon>Alligatorinae</taxon>
        <taxon>Alligator</taxon>
    </lineage>
</organism>
<evidence type="ECO:0000313" key="2">
    <source>
        <dbReference type="Proteomes" id="UP000050525"/>
    </source>
</evidence>
<dbReference type="AlphaFoldDB" id="A0A151N6Z4"/>
<dbReference type="EMBL" id="AKHW03003917">
    <property type="protein sequence ID" value="KYO32521.1"/>
    <property type="molecule type" value="Genomic_DNA"/>
</dbReference>
<keyword evidence="2" id="KW-1185">Reference proteome</keyword>
<name>A0A151N6Z4_ALLMI</name>
<evidence type="ECO:0000313" key="1">
    <source>
        <dbReference type="EMBL" id="KYO32521.1"/>
    </source>
</evidence>
<protein>
    <submittedName>
        <fullName evidence="1">Uncharacterized protein</fullName>
    </submittedName>
</protein>
<comment type="caution">
    <text evidence="1">The sequence shown here is derived from an EMBL/GenBank/DDBJ whole genome shotgun (WGS) entry which is preliminary data.</text>
</comment>
<gene>
    <name evidence="1" type="ORF">Y1Q_0020445</name>
</gene>
<accession>A0A151N6Z4</accession>